<name>A0A9Q0JR11_9MAGN</name>
<dbReference type="Proteomes" id="UP001141806">
    <property type="component" value="Unassembled WGS sequence"/>
</dbReference>
<protein>
    <submittedName>
        <fullName evidence="1">Uncharacterized protein</fullName>
    </submittedName>
</protein>
<organism evidence="1 2">
    <name type="scientific">Protea cynaroides</name>
    <dbReference type="NCBI Taxonomy" id="273540"/>
    <lineage>
        <taxon>Eukaryota</taxon>
        <taxon>Viridiplantae</taxon>
        <taxon>Streptophyta</taxon>
        <taxon>Embryophyta</taxon>
        <taxon>Tracheophyta</taxon>
        <taxon>Spermatophyta</taxon>
        <taxon>Magnoliopsida</taxon>
        <taxon>Proteales</taxon>
        <taxon>Proteaceae</taxon>
        <taxon>Protea</taxon>
    </lineage>
</organism>
<comment type="caution">
    <text evidence="1">The sequence shown here is derived from an EMBL/GenBank/DDBJ whole genome shotgun (WGS) entry which is preliminary data.</text>
</comment>
<keyword evidence="2" id="KW-1185">Reference proteome</keyword>
<dbReference type="AlphaFoldDB" id="A0A9Q0JR11"/>
<reference evidence="1" key="1">
    <citation type="journal article" date="2023" name="Plant J.">
        <title>The genome of the king protea, Protea cynaroides.</title>
        <authorList>
            <person name="Chang J."/>
            <person name="Duong T.A."/>
            <person name="Schoeman C."/>
            <person name="Ma X."/>
            <person name="Roodt D."/>
            <person name="Barker N."/>
            <person name="Li Z."/>
            <person name="Van de Peer Y."/>
            <person name="Mizrachi E."/>
        </authorList>
    </citation>
    <scope>NUCLEOTIDE SEQUENCE</scope>
    <source>
        <tissue evidence="1">Young leaves</tissue>
    </source>
</reference>
<evidence type="ECO:0000313" key="1">
    <source>
        <dbReference type="EMBL" id="KAJ4946691.1"/>
    </source>
</evidence>
<accession>A0A9Q0JR11</accession>
<gene>
    <name evidence="1" type="ORF">NE237_014290</name>
</gene>
<proteinExistence type="predicted"/>
<sequence>MASAGGNEPLDVGDHLHAGGHGYGRCAGGRVSFSLGEFPMNRHVGSFRFESNKNLQGDGAGVRSQRDSESVVSRLQKRSFLGLPIVVAETEGSFGEGESDLPFPSGFPVKVNDLRRIPLAGVAAESVNHKTLSLQVKALMALALPLPWEVVILALNSQRHQLIQRYFAISGSHHPYLLLQESILNSQHYQSFLRSQFEFVKGFESCRLFIADGPPIAIPSSPLCYCWRLR</sequence>
<dbReference type="EMBL" id="JAMYWD010000858">
    <property type="protein sequence ID" value="KAJ4946691.1"/>
    <property type="molecule type" value="Genomic_DNA"/>
</dbReference>
<evidence type="ECO:0000313" key="2">
    <source>
        <dbReference type="Proteomes" id="UP001141806"/>
    </source>
</evidence>